<dbReference type="EMBL" id="KQ982829">
    <property type="protein sequence ID" value="KYQ50099.1"/>
    <property type="molecule type" value="Genomic_DNA"/>
</dbReference>
<dbReference type="GO" id="GO:0008270">
    <property type="term" value="F:zinc ion binding"/>
    <property type="evidence" value="ECO:0007669"/>
    <property type="project" value="UniProtKB-KW"/>
</dbReference>
<comment type="subcellular location">
    <subcellularLocation>
        <location evidence="1">Nucleus</location>
        <location evidence="1">Nucleoplasm</location>
    </subcellularLocation>
</comment>
<evidence type="ECO:0000256" key="1">
    <source>
        <dbReference type="ARBA" id="ARBA00004642"/>
    </source>
</evidence>
<name>A0A151WQC8_9HYME</name>
<evidence type="ECO:0000313" key="15">
    <source>
        <dbReference type="Proteomes" id="UP000075809"/>
    </source>
</evidence>
<evidence type="ECO:0000313" key="14">
    <source>
        <dbReference type="EMBL" id="KYQ50099.1"/>
    </source>
</evidence>
<organism evidence="14 15">
    <name type="scientific">Mycetomoellerius zeteki</name>
    <dbReference type="NCBI Taxonomy" id="64791"/>
    <lineage>
        <taxon>Eukaryota</taxon>
        <taxon>Metazoa</taxon>
        <taxon>Ecdysozoa</taxon>
        <taxon>Arthropoda</taxon>
        <taxon>Hexapoda</taxon>
        <taxon>Insecta</taxon>
        <taxon>Pterygota</taxon>
        <taxon>Neoptera</taxon>
        <taxon>Endopterygota</taxon>
        <taxon>Hymenoptera</taxon>
        <taxon>Apocrita</taxon>
        <taxon>Aculeata</taxon>
        <taxon>Formicoidea</taxon>
        <taxon>Formicidae</taxon>
        <taxon>Myrmicinae</taxon>
        <taxon>Mycetomoellerius</taxon>
    </lineage>
</organism>
<feature type="domain" description="THAP-type" evidence="13">
    <location>
        <begin position="1"/>
        <end position="76"/>
    </location>
</feature>
<evidence type="ECO:0000256" key="4">
    <source>
        <dbReference type="ARBA" id="ARBA00022771"/>
    </source>
</evidence>
<dbReference type="Proteomes" id="UP000075809">
    <property type="component" value="Unassembled WGS sequence"/>
</dbReference>
<dbReference type="SMART" id="SM00980">
    <property type="entry name" value="THAP"/>
    <property type="match status" value="1"/>
</dbReference>
<dbReference type="SMART" id="SM00692">
    <property type="entry name" value="DM3"/>
    <property type="match status" value="1"/>
</dbReference>
<dbReference type="PANTHER" id="PTHR46600:SF1">
    <property type="entry name" value="THAP DOMAIN-CONTAINING PROTEIN 1"/>
    <property type="match status" value="1"/>
</dbReference>
<keyword evidence="8 12" id="KW-0238">DNA-binding</keyword>
<dbReference type="InterPro" id="IPR038441">
    <property type="entry name" value="THAP_Znf_sf"/>
</dbReference>
<keyword evidence="6" id="KW-0805">Transcription regulation</keyword>
<evidence type="ECO:0000256" key="5">
    <source>
        <dbReference type="ARBA" id="ARBA00022833"/>
    </source>
</evidence>
<dbReference type="GO" id="GO:0005654">
    <property type="term" value="C:nucleoplasm"/>
    <property type="evidence" value="ECO:0007669"/>
    <property type="project" value="UniProtKB-SubCell"/>
</dbReference>
<keyword evidence="11" id="KW-0131">Cell cycle</keyword>
<evidence type="ECO:0000256" key="12">
    <source>
        <dbReference type="PROSITE-ProRule" id="PRU00309"/>
    </source>
</evidence>
<dbReference type="GO" id="GO:0043565">
    <property type="term" value="F:sequence-specific DNA binding"/>
    <property type="evidence" value="ECO:0007669"/>
    <property type="project" value="InterPro"/>
</dbReference>
<keyword evidence="10" id="KW-0539">Nucleus</keyword>
<evidence type="ECO:0000256" key="8">
    <source>
        <dbReference type="ARBA" id="ARBA00023125"/>
    </source>
</evidence>
<keyword evidence="7" id="KW-0175">Coiled coil</keyword>
<keyword evidence="15" id="KW-1185">Reference proteome</keyword>
<dbReference type="PANTHER" id="PTHR46600">
    <property type="entry name" value="THAP DOMAIN-CONTAINING"/>
    <property type="match status" value="1"/>
</dbReference>
<protein>
    <recommendedName>
        <fullName evidence="13">THAP-type domain-containing protein</fullName>
    </recommendedName>
</protein>
<dbReference type="OrthoDB" id="7551716at2759"/>
<evidence type="ECO:0000256" key="11">
    <source>
        <dbReference type="ARBA" id="ARBA00023306"/>
    </source>
</evidence>
<gene>
    <name evidence="14" type="ORF">ALC60_10792</name>
</gene>
<keyword evidence="3" id="KW-0479">Metal-binding</keyword>
<evidence type="ECO:0000256" key="3">
    <source>
        <dbReference type="ARBA" id="ARBA00022723"/>
    </source>
</evidence>
<reference evidence="14 15" key="1">
    <citation type="submission" date="2015-09" db="EMBL/GenBank/DDBJ databases">
        <title>Trachymyrmex zeteki WGS genome.</title>
        <authorList>
            <person name="Nygaard S."/>
            <person name="Hu H."/>
            <person name="Boomsma J."/>
            <person name="Zhang G."/>
        </authorList>
    </citation>
    <scope>NUCLEOTIDE SEQUENCE [LARGE SCALE GENOMIC DNA]</scope>
    <source>
        <strain evidence="14">Tzet28-1</strain>
        <tissue evidence="14">Whole body</tissue>
    </source>
</reference>
<dbReference type="InterPro" id="IPR006612">
    <property type="entry name" value="THAP_Znf"/>
</dbReference>
<dbReference type="InterPro" id="IPR026516">
    <property type="entry name" value="THAP1/10"/>
</dbReference>
<comment type="similarity">
    <text evidence="2">Belongs to the THAP1 family.</text>
</comment>
<evidence type="ECO:0000256" key="9">
    <source>
        <dbReference type="ARBA" id="ARBA00023163"/>
    </source>
</evidence>
<dbReference type="PROSITE" id="PS50950">
    <property type="entry name" value="ZF_THAP"/>
    <property type="match status" value="1"/>
</dbReference>
<dbReference type="KEGG" id="mzt:108727479"/>
<evidence type="ECO:0000256" key="2">
    <source>
        <dbReference type="ARBA" id="ARBA00006177"/>
    </source>
</evidence>
<keyword evidence="4 12" id="KW-0863">Zinc-finger</keyword>
<keyword evidence="5" id="KW-0862">Zinc</keyword>
<dbReference type="Pfam" id="PF05485">
    <property type="entry name" value="THAP"/>
    <property type="match status" value="1"/>
</dbReference>
<dbReference type="SUPFAM" id="SSF57716">
    <property type="entry name" value="Glucocorticoid receptor-like (DNA-binding domain)"/>
    <property type="match status" value="1"/>
</dbReference>
<evidence type="ECO:0000256" key="6">
    <source>
        <dbReference type="ARBA" id="ARBA00023015"/>
    </source>
</evidence>
<accession>A0A151WQC8</accession>
<proteinExistence type="inferred from homology"/>
<dbReference type="AlphaFoldDB" id="A0A151WQC8"/>
<dbReference type="Gene3D" id="6.20.210.20">
    <property type="entry name" value="THAP domain"/>
    <property type="match status" value="1"/>
</dbReference>
<sequence length="172" mass="19965">MPGCCVLKCKNSTVKGYSLFRVPKGERRKEWLELIGRIKLPERADICEVHFGKEQFENDRKDGKKKLRPFARPNLLESIKDPLINPLEQCIICTEEFTTDPVESTTNFMEEYINFVEESTTFVVEKCTTHITEECTINPTESYEYQRNAQICDTGDICNTNDDYNKFKTSIV</sequence>
<keyword evidence="9" id="KW-0804">Transcription</keyword>
<evidence type="ECO:0000259" key="13">
    <source>
        <dbReference type="PROSITE" id="PS50950"/>
    </source>
</evidence>
<evidence type="ECO:0000256" key="10">
    <source>
        <dbReference type="ARBA" id="ARBA00023242"/>
    </source>
</evidence>
<evidence type="ECO:0000256" key="7">
    <source>
        <dbReference type="ARBA" id="ARBA00023054"/>
    </source>
</evidence>